<keyword evidence="4" id="KW-1185">Reference proteome</keyword>
<accession>A0AAV0CV83</accession>
<proteinExistence type="predicted"/>
<evidence type="ECO:0000313" key="4">
    <source>
        <dbReference type="Proteomes" id="UP001152523"/>
    </source>
</evidence>
<feature type="region of interest" description="Disordered" evidence="2">
    <location>
        <begin position="427"/>
        <end position="452"/>
    </location>
</feature>
<comment type="caution">
    <text evidence="3">The sequence shown here is derived from an EMBL/GenBank/DDBJ whole genome shotgun (WGS) entry which is preliminary data.</text>
</comment>
<evidence type="ECO:0000256" key="1">
    <source>
        <dbReference type="SAM" id="Coils"/>
    </source>
</evidence>
<evidence type="ECO:0000313" key="3">
    <source>
        <dbReference type="EMBL" id="CAH9083338.1"/>
    </source>
</evidence>
<feature type="region of interest" description="Disordered" evidence="2">
    <location>
        <begin position="67"/>
        <end position="120"/>
    </location>
</feature>
<dbReference type="EMBL" id="CAMAPF010000043">
    <property type="protein sequence ID" value="CAH9083338.1"/>
    <property type="molecule type" value="Genomic_DNA"/>
</dbReference>
<gene>
    <name evidence="3" type="ORF">CEPIT_LOCUS8531</name>
</gene>
<dbReference type="AlphaFoldDB" id="A0AAV0CV83"/>
<feature type="compositionally biased region" description="Polar residues" evidence="2">
    <location>
        <begin position="181"/>
        <end position="193"/>
    </location>
</feature>
<protein>
    <submittedName>
        <fullName evidence="3">Uncharacterized protein</fullName>
    </submittedName>
</protein>
<feature type="compositionally biased region" description="Polar residues" evidence="2">
    <location>
        <begin position="67"/>
        <end position="89"/>
    </location>
</feature>
<organism evidence="3 4">
    <name type="scientific">Cuscuta epithymum</name>
    <dbReference type="NCBI Taxonomy" id="186058"/>
    <lineage>
        <taxon>Eukaryota</taxon>
        <taxon>Viridiplantae</taxon>
        <taxon>Streptophyta</taxon>
        <taxon>Embryophyta</taxon>
        <taxon>Tracheophyta</taxon>
        <taxon>Spermatophyta</taxon>
        <taxon>Magnoliopsida</taxon>
        <taxon>eudicotyledons</taxon>
        <taxon>Gunneridae</taxon>
        <taxon>Pentapetalae</taxon>
        <taxon>asterids</taxon>
        <taxon>lamiids</taxon>
        <taxon>Solanales</taxon>
        <taxon>Convolvulaceae</taxon>
        <taxon>Cuscuteae</taxon>
        <taxon>Cuscuta</taxon>
        <taxon>Cuscuta subgen. Cuscuta</taxon>
    </lineage>
</organism>
<name>A0AAV0CV83_9ASTE</name>
<feature type="coiled-coil region" evidence="1">
    <location>
        <begin position="127"/>
        <end position="174"/>
    </location>
</feature>
<keyword evidence="1" id="KW-0175">Coiled coil</keyword>
<feature type="region of interest" description="Disordered" evidence="2">
    <location>
        <begin position="174"/>
        <end position="261"/>
    </location>
</feature>
<sequence>MNQRSVRPMPNQNPVRDMVLSCDHCFGAHLTNSCPQFFEEPISPQEVNLMEYAKKGEGPLAPQYQGNRGNFAGYNNQRNNFQSGANQWRDNNRQGGYQRGQGSGSNQPYVPPHIRQQDNSAHSQLDLVLAELTRAREENELRDKRAREEKILMEQRLRNLELQHEQRMRELENRFFGGPSGRQSGSLPSTTEPNPREHVNAINLRSGKQVPEPMVDAKESQAKNVPSCPGKSAEPVNVPKPIQRQSEDELEFNSEQPGQREGKAIIEPNTLQQEAKRANAPVVPFPARVKKGEDRKREYKFMEMIRKLHVDMPLTEVLAEMPKYAKFLKDLITNKKRLEEYSVVDLNAECSAVVTKMMPEKLKDPGTTWRSWTAGGRSAALCRGASQGLPVGVLNRRSMSDMRAKHLLLRTRAMRRPIAILGVSVGQDSGTRAQPEREQVQGSSPHFKLGLGSPHFRGRTVQLYPSSIET</sequence>
<evidence type="ECO:0000256" key="2">
    <source>
        <dbReference type="SAM" id="MobiDB-lite"/>
    </source>
</evidence>
<dbReference type="Proteomes" id="UP001152523">
    <property type="component" value="Unassembled WGS sequence"/>
</dbReference>
<reference evidence="3" key="1">
    <citation type="submission" date="2022-07" db="EMBL/GenBank/DDBJ databases">
        <authorList>
            <person name="Macas J."/>
            <person name="Novak P."/>
            <person name="Neumann P."/>
        </authorList>
    </citation>
    <scope>NUCLEOTIDE SEQUENCE</scope>
</reference>